<keyword evidence="3" id="KW-1185">Reference proteome</keyword>
<protein>
    <submittedName>
        <fullName evidence="2">Uncharacterized protein</fullName>
    </submittedName>
</protein>
<dbReference type="RefSeq" id="XP_025370673.1">
    <property type="nucleotide sequence ID" value="XM_025517621.1"/>
</dbReference>
<accession>A0A316W657</accession>
<evidence type="ECO:0000313" key="2">
    <source>
        <dbReference type="EMBL" id="PWN43513.1"/>
    </source>
</evidence>
<name>A0A316W657_9BASI</name>
<keyword evidence="1" id="KW-0472">Membrane</keyword>
<dbReference type="EMBL" id="KZ819369">
    <property type="protein sequence ID" value="PWN43513.1"/>
    <property type="molecule type" value="Genomic_DNA"/>
</dbReference>
<evidence type="ECO:0000313" key="3">
    <source>
        <dbReference type="Proteomes" id="UP000245783"/>
    </source>
</evidence>
<feature type="transmembrane region" description="Helical" evidence="1">
    <location>
        <begin position="62"/>
        <end position="79"/>
    </location>
</feature>
<dbReference type="Proteomes" id="UP000245783">
    <property type="component" value="Unassembled WGS sequence"/>
</dbReference>
<dbReference type="InParanoid" id="A0A316W657"/>
<gene>
    <name evidence="2" type="ORF">IE81DRAFT_77042</name>
</gene>
<reference evidence="2 3" key="1">
    <citation type="journal article" date="2018" name="Mol. Biol. Evol.">
        <title>Broad Genomic Sampling Reveals a Smut Pathogenic Ancestry of the Fungal Clade Ustilaginomycotina.</title>
        <authorList>
            <person name="Kijpornyongpan T."/>
            <person name="Mondo S.J."/>
            <person name="Barry K."/>
            <person name="Sandor L."/>
            <person name="Lee J."/>
            <person name="Lipzen A."/>
            <person name="Pangilinan J."/>
            <person name="LaButti K."/>
            <person name="Hainaut M."/>
            <person name="Henrissat B."/>
            <person name="Grigoriev I.V."/>
            <person name="Spatafora J.W."/>
            <person name="Aime M.C."/>
        </authorList>
    </citation>
    <scope>NUCLEOTIDE SEQUENCE [LARGE SCALE GENOMIC DNA]</scope>
    <source>
        <strain evidence="2 3">MCA 4658</strain>
    </source>
</reference>
<sequence>MLPAAMDASSRHSCMGCCAATSSSMHFGCQQAVTAVASAGCDESKPAACVRVLDALLRRHNVWLRILGLAAVGCASLLATRHILQSRVQCGCRNPQERVPYRSVKIGTLQSQAGIHRSINEINFHRQHHRSDGRNFLVILTSAAAESQCLPKCPHCEHKTPGFRLAEDAALKRMR</sequence>
<dbReference type="GeneID" id="37039491"/>
<organism evidence="2 3">
    <name type="scientific">Ceraceosorus guamensis</name>
    <dbReference type="NCBI Taxonomy" id="1522189"/>
    <lineage>
        <taxon>Eukaryota</taxon>
        <taxon>Fungi</taxon>
        <taxon>Dikarya</taxon>
        <taxon>Basidiomycota</taxon>
        <taxon>Ustilaginomycotina</taxon>
        <taxon>Exobasidiomycetes</taxon>
        <taxon>Ceraceosorales</taxon>
        <taxon>Ceraceosoraceae</taxon>
        <taxon>Ceraceosorus</taxon>
    </lineage>
</organism>
<dbReference type="AlphaFoldDB" id="A0A316W657"/>
<proteinExistence type="predicted"/>
<evidence type="ECO:0000256" key="1">
    <source>
        <dbReference type="SAM" id="Phobius"/>
    </source>
</evidence>
<keyword evidence="1" id="KW-1133">Transmembrane helix</keyword>
<keyword evidence="1" id="KW-0812">Transmembrane</keyword>